<dbReference type="RefSeq" id="WP_138286746.1">
    <property type="nucleotide sequence ID" value="NZ_CP058350.1"/>
</dbReference>
<evidence type="ECO:0000256" key="2">
    <source>
        <dbReference type="ARBA" id="ARBA00034247"/>
    </source>
</evidence>
<comment type="catalytic activity">
    <reaction evidence="2">
        <text>2 GTP = 3',3'-c-di-GMP + 2 diphosphate</text>
        <dbReference type="Rhea" id="RHEA:24898"/>
        <dbReference type="ChEBI" id="CHEBI:33019"/>
        <dbReference type="ChEBI" id="CHEBI:37565"/>
        <dbReference type="ChEBI" id="CHEBI:58805"/>
        <dbReference type="EC" id="2.7.7.65"/>
    </reaction>
</comment>
<keyword evidence="6" id="KW-1185">Reference proteome</keyword>
<dbReference type="Gene3D" id="3.30.70.270">
    <property type="match status" value="1"/>
</dbReference>
<dbReference type="SMART" id="SM00267">
    <property type="entry name" value="GGDEF"/>
    <property type="match status" value="1"/>
</dbReference>
<dbReference type="PROSITE" id="PS50887">
    <property type="entry name" value="GGDEF"/>
    <property type="match status" value="1"/>
</dbReference>
<dbReference type="CDD" id="cd01949">
    <property type="entry name" value="GGDEF"/>
    <property type="match status" value="1"/>
</dbReference>
<dbReference type="PANTHER" id="PTHR45138:SF9">
    <property type="entry name" value="DIGUANYLATE CYCLASE DGCM-RELATED"/>
    <property type="match status" value="1"/>
</dbReference>
<dbReference type="EMBL" id="CP058350">
    <property type="protein sequence ID" value="QLF70842.1"/>
    <property type="molecule type" value="Genomic_DNA"/>
</dbReference>
<evidence type="ECO:0000259" key="4">
    <source>
        <dbReference type="PROSITE" id="PS50887"/>
    </source>
</evidence>
<dbReference type="NCBIfam" id="TIGR00254">
    <property type="entry name" value="GGDEF"/>
    <property type="match status" value="1"/>
</dbReference>
<feature type="domain" description="GGDEF" evidence="4">
    <location>
        <begin position="127"/>
        <end position="259"/>
    </location>
</feature>
<dbReference type="SUPFAM" id="SSF55073">
    <property type="entry name" value="Nucleotide cyclase"/>
    <property type="match status" value="1"/>
</dbReference>
<feature type="transmembrane region" description="Helical" evidence="3">
    <location>
        <begin position="73"/>
        <end position="95"/>
    </location>
</feature>
<dbReference type="Pfam" id="PF00990">
    <property type="entry name" value="GGDEF"/>
    <property type="match status" value="1"/>
</dbReference>
<evidence type="ECO:0000256" key="1">
    <source>
        <dbReference type="ARBA" id="ARBA00012528"/>
    </source>
</evidence>
<dbReference type="InterPro" id="IPR029787">
    <property type="entry name" value="Nucleotide_cyclase"/>
</dbReference>
<dbReference type="InterPro" id="IPR000160">
    <property type="entry name" value="GGDEF_dom"/>
</dbReference>
<keyword evidence="3" id="KW-0812">Transmembrane</keyword>
<dbReference type="InterPro" id="IPR043128">
    <property type="entry name" value="Rev_trsase/Diguanyl_cyclase"/>
</dbReference>
<keyword evidence="3" id="KW-0472">Membrane</keyword>
<gene>
    <name evidence="5" type="ORF">FE840_015545</name>
</gene>
<keyword evidence="3" id="KW-1133">Transmembrane helix</keyword>
<proteinExistence type="predicted"/>
<evidence type="ECO:0000256" key="3">
    <source>
        <dbReference type="SAM" id="Phobius"/>
    </source>
</evidence>
<feature type="transmembrane region" description="Helical" evidence="3">
    <location>
        <begin position="31"/>
        <end position="53"/>
    </location>
</feature>
<reference evidence="5 6" key="1">
    <citation type="submission" date="2020-06" db="EMBL/GenBank/DDBJ databases">
        <title>Genome sequence of Rhizobium sp strain ADMK78.</title>
        <authorList>
            <person name="Rahi P."/>
        </authorList>
    </citation>
    <scope>NUCLEOTIDE SEQUENCE [LARGE SCALE GENOMIC DNA]</scope>
    <source>
        <strain evidence="5 6">ADMK78</strain>
    </source>
</reference>
<evidence type="ECO:0000313" key="6">
    <source>
        <dbReference type="Proteomes" id="UP000308530"/>
    </source>
</evidence>
<dbReference type="PANTHER" id="PTHR45138">
    <property type="entry name" value="REGULATORY COMPONENTS OF SENSORY TRANSDUCTION SYSTEM"/>
    <property type="match status" value="1"/>
</dbReference>
<evidence type="ECO:0000313" key="5">
    <source>
        <dbReference type="EMBL" id="QLF70842.1"/>
    </source>
</evidence>
<organism evidence="5 6">
    <name type="scientific">Peteryoungia desertarenae</name>
    <dbReference type="NCBI Taxonomy" id="1813451"/>
    <lineage>
        <taxon>Bacteria</taxon>
        <taxon>Pseudomonadati</taxon>
        <taxon>Pseudomonadota</taxon>
        <taxon>Alphaproteobacteria</taxon>
        <taxon>Hyphomicrobiales</taxon>
        <taxon>Rhizobiaceae</taxon>
        <taxon>Peteryoungia</taxon>
    </lineage>
</organism>
<accession>A0ABX6QQX9</accession>
<name>A0ABX6QQX9_9HYPH</name>
<sequence length="287" mass="30952">MVGFIKNWLISQLTLGEFASRQAVFYRSFGMAARIAMFAYSLNLISHLVLYAFDLLPYELGPGLVMATVLTPPVSLVVGFVAYAVVGLAVYDLGVSRREFERLSRTDMLSGLSNRRAFLESFDRARGEVGMLLFDIDRFKVINDSHGHQAGDDVIAAVAATITRRCGSKALCARIGGEEFAALIVAPAQGELLSLAEQIVADVRVLPIDVADRRLQVTISCGAVTAPAEIGFAEIFAAADRALYLAKAEGRDRIVCANSLIQVAKRMSVGLSDLAVAETSTRKRSAS</sequence>
<dbReference type="EC" id="2.7.7.65" evidence="1"/>
<protein>
    <recommendedName>
        <fullName evidence="1">diguanylate cyclase</fullName>
        <ecNumber evidence="1">2.7.7.65</ecNumber>
    </recommendedName>
</protein>
<dbReference type="InterPro" id="IPR050469">
    <property type="entry name" value="Diguanylate_Cyclase"/>
</dbReference>
<dbReference type="Proteomes" id="UP000308530">
    <property type="component" value="Chromosome"/>
</dbReference>